<protein>
    <recommendedName>
        <fullName evidence="4">DUF1700 domain-containing protein</fullName>
    </recommendedName>
</protein>
<keyword evidence="1" id="KW-0472">Membrane</keyword>
<feature type="transmembrane region" description="Helical" evidence="1">
    <location>
        <begin position="146"/>
        <end position="165"/>
    </location>
</feature>
<evidence type="ECO:0000256" key="1">
    <source>
        <dbReference type="SAM" id="Phobius"/>
    </source>
</evidence>
<gene>
    <name evidence="2" type="ORF">V0U35_06485</name>
</gene>
<sequence>MSAEPEFQSREAKRIWADFSARLEWTYRDLPREERDEAIAEAQMHVLEACADAQGTGEADRLNAAIRRFGPLARRPSRWRVPAALALQYGAILAIGTLAFLTLALAAMMIAEIFNPSGVGLWVFPDGDWSLSFNRQAGGEEILGTWFIPVMMVVCAVLAGVIYGVHRLALGERNPLSAWKTGPNDAAS</sequence>
<name>A0ABU7LXP8_9PROT</name>
<evidence type="ECO:0000313" key="3">
    <source>
        <dbReference type="Proteomes" id="UP001310692"/>
    </source>
</evidence>
<proteinExistence type="predicted"/>
<dbReference type="Proteomes" id="UP001310692">
    <property type="component" value="Unassembled WGS sequence"/>
</dbReference>
<organism evidence="2 3">
    <name type="scientific">Hyphobacterium marinum</name>
    <dbReference type="NCBI Taxonomy" id="3116574"/>
    <lineage>
        <taxon>Bacteria</taxon>
        <taxon>Pseudomonadati</taxon>
        <taxon>Pseudomonadota</taxon>
        <taxon>Alphaproteobacteria</taxon>
        <taxon>Maricaulales</taxon>
        <taxon>Maricaulaceae</taxon>
        <taxon>Hyphobacterium</taxon>
    </lineage>
</organism>
<reference evidence="2 3" key="1">
    <citation type="submission" date="2024-01" db="EMBL/GenBank/DDBJ databases">
        <title>Hyphobacterium bacterium isolated from marine sediment.</title>
        <authorList>
            <person name="Zhao S."/>
        </authorList>
    </citation>
    <scope>NUCLEOTIDE SEQUENCE [LARGE SCALE GENOMIC DNA]</scope>
    <source>
        <strain evidence="2 3">Y60-23</strain>
    </source>
</reference>
<feature type="transmembrane region" description="Helical" evidence="1">
    <location>
        <begin position="84"/>
        <end position="111"/>
    </location>
</feature>
<evidence type="ECO:0000313" key="2">
    <source>
        <dbReference type="EMBL" id="MEE2566323.1"/>
    </source>
</evidence>
<comment type="caution">
    <text evidence="2">The sequence shown here is derived from an EMBL/GenBank/DDBJ whole genome shotgun (WGS) entry which is preliminary data.</text>
</comment>
<evidence type="ECO:0008006" key="4">
    <source>
        <dbReference type="Google" id="ProtNLM"/>
    </source>
</evidence>
<keyword evidence="1" id="KW-0812">Transmembrane</keyword>
<dbReference type="RefSeq" id="WP_330195862.1">
    <property type="nucleotide sequence ID" value="NZ_JAZDRO010000002.1"/>
</dbReference>
<keyword evidence="1" id="KW-1133">Transmembrane helix</keyword>
<accession>A0ABU7LXP8</accession>
<dbReference type="EMBL" id="JAZDRO010000002">
    <property type="protein sequence ID" value="MEE2566323.1"/>
    <property type="molecule type" value="Genomic_DNA"/>
</dbReference>
<keyword evidence="3" id="KW-1185">Reference proteome</keyword>